<evidence type="ECO:0000256" key="5">
    <source>
        <dbReference type="ARBA" id="ARBA00022747"/>
    </source>
</evidence>
<dbReference type="RefSeq" id="WP_161160575.1">
    <property type="nucleotide sequence ID" value="NZ_WWSR01000010.1"/>
</dbReference>
<dbReference type="EMBL" id="WWSR01000010">
    <property type="protein sequence ID" value="MZJ39625.1"/>
    <property type="molecule type" value="Genomic_DNA"/>
</dbReference>
<dbReference type="EC" id="2.1.1.37" evidence="1"/>
<dbReference type="Gene3D" id="3.40.50.150">
    <property type="entry name" value="Vaccinia Virus protein VP39"/>
    <property type="match status" value="1"/>
</dbReference>
<evidence type="ECO:0000256" key="1">
    <source>
        <dbReference type="ARBA" id="ARBA00011975"/>
    </source>
</evidence>
<dbReference type="AlphaFoldDB" id="A0A6N9JKT3"/>
<evidence type="ECO:0000256" key="3">
    <source>
        <dbReference type="ARBA" id="ARBA00022679"/>
    </source>
</evidence>
<dbReference type="NCBIfam" id="TIGR00675">
    <property type="entry name" value="dcm"/>
    <property type="match status" value="1"/>
</dbReference>
<keyword evidence="2 6" id="KW-0489">Methyltransferase</keyword>
<sequence length="386" mass="43126">MHNILQFSPQLTALEFFSGIGLARAGMAKAGIKTIWANDIDHTKCAMYGQCWGDEHLVEQDVHTLDPDLIPQADIAWASSPCTNLSLAGNREGLISGKESSAFFGFIKAIEGMGDRAPRALVLENVIGLATSNNSDDFRLVCQEFNRLGYSCDAYFIDARHWLPQSRPRMFVVGLKNPLPNSRLDSSLRPEKVSWIHSDPSLITHVSHLNEPSPLRMTGLATVVENIPENDKRWWNKNQVQAFIDSLAPHQAERLQRFLNAKEKIVRTAYRRTRSGVVRWEIREEEIAGCLRTARGGSSRQAVVICENGKIEVRWMTGTEYARLQGADSCQFSGFSDAQIRYAFGDAVAVPVVTWLIKNAVKPALMSSRNGMNNNGNDQLLLERAR</sequence>
<evidence type="ECO:0000256" key="6">
    <source>
        <dbReference type="PROSITE-ProRule" id="PRU01016"/>
    </source>
</evidence>
<protein>
    <recommendedName>
        <fullName evidence="1">DNA (cytosine-5-)-methyltransferase</fullName>
        <ecNumber evidence="1">2.1.1.37</ecNumber>
    </recommendedName>
</protein>
<dbReference type="PRINTS" id="PR00105">
    <property type="entry name" value="C5METTRFRASE"/>
</dbReference>
<dbReference type="PANTHER" id="PTHR46098">
    <property type="entry name" value="TRNA (CYTOSINE(38)-C(5))-METHYLTRANSFERASE"/>
    <property type="match status" value="1"/>
</dbReference>
<accession>A0A6N9JKT3</accession>
<keyword evidence="5" id="KW-0680">Restriction system</keyword>
<keyword evidence="3 6" id="KW-0808">Transferase</keyword>
<evidence type="ECO:0000313" key="8">
    <source>
        <dbReference type="EMBL" id="MZJ39625.1"/>
    </source>
</evidence>
<dbReference type="InterPro" id="IPR050750">
    <property type="entry name" value="C5-MTase"/>
</dbReference>
<name>A0A6N9JKT3_9ACTN</name>
<evidence type="ECO:0000313" key="9">
    <source>
        <dbReference type="Proteomes" id="UP000469380"/>
    </source>
</evidence>
<evidence type="ECO:0000256" key="2">
    <source>
        <dbReference type="ARBA" id="ARBA00022603"/>
    </source>
</evidence>
<comment type="similarity">
    <text evidence="6 7">Belongs to the class I-like SAM-binding methyltransferase superfamily. C5-methyltransferase family.</text>
</comment>
<dbReference type="GO" id="GO:0003886">
    <property type="term" value="F:DNA (cytosine-5-)-methyltransferase activity"/>
    <property type="evidence" value="ECO:0007669"/>
    <property type="project" value="UniProtKB-EC"/>
</dbReference>
<proteinExistence type="inferred from homology"/>
<dbReference type="PANTHER" id="PTHR46098:SF1">
    <property type="entry name" value="TRNA (CYTOSINE(38)-C(5))-METHYLTRANSFERASE"/>
    <property type="match status" value="1"/>
</dbReference>
<dbReference type="GO" id="GO:0032259">
    <property type="term" value="P:methylation"/>
    <property type="evidence" value="ECO:0007669"/>
    <property type="project" value="UniProtKB-KW"/>
</dbReference>
<reference evidence="8 9" key="1">
    <citation type="journal article" date="2019" name="Nat. Med.">
        <title>A library of human gut bacterial isolates paired with longitudinal multiomics data enables mechanistic microbiome research.</title>
        <authorList>
            <person name="Poyet M."/>
            <person name="Groussin M."/>
            <person name="Gibbons S.M."/>
            <person name="Avila-Pacheco J."/>
            <person name="Jiang X."/>
            <person name="Kearney S.M."/>
            <person name="Perrotta A.R."/>
            <person name="Berdy B."/>
            <person name="Zhao S."/>
            <person name="Lieberman T.D."/>
            <person name="Swanson P.K."/>
            <person name="Smith M."/>
            <person name="Roesemann S."/>
            <person name="Alexander J.E."/>
            <person name="Rich S.A."/>
            <person name="Livny J."/>
            <person name="Vlamakis H."/>
            <person name="Clish C."/>
            <person name="Bullock K."/>
            <person name="Deik A."/>
            <person name="Scott J."/>
            <person name="Pierce K.A."/>
            <person name="Xavier R.J."/>
            <person name="Alm E.J."/>
        </authorList>
    </citation>
    <scope>NUCLEOTIDE SEQUENCE [LARGE SCALE GENOMIC DNA]</scope>
    <source>
        <strain evidence="8 9">BIOML-A20</strain>
    </source>
</reference>
<keyword evidence="4 6" id="KW-0949">S-adenosyl-L-methionine</keyword>
<dbReference type="SUPFAM" id="SSF53335">
    <property type="entry name" value="S-adenosyl-L-methionine-dependent methyltransferases"/>
    <property type="match status" value="1"/>
</dbReference>
<evidence type="ECO:0000256" key="7">
    <source>
        <dbReference type="RuleBase" id="RU000416"/>
    </source>
</evidence>
<comment type="caution">
    <text evidence="8">The sequence shown here is derived from an EMBL/GenBank/DDBJ whole genome shotgun (WGS) entry which is preliminary data.</text>
</comment>
<organism evidence="8 9">
    <name type="scientific">Collinsella aerofaciens</name>
    <dbReference type="NCBI Taxonomy" id="74426"/>
    <lineage>
        <taxon>Bacteria</taxon>
        <taxon>Bacillati</taxon>
        <taxon>Actinomycetota</taxon>
        <taxon>Coriobacteriia</taxon>
        <taxon>Coriobacteriales</taxon>
        <taxon>Coriobacteriaceae</taxon>
        <taxon>Collinsella</taxon>
    </lineage>
</organism>
<dbReference type="PROSITE" id="PS51679">
    <property type="entry name" value="SAM_MT_C5"/>
    <property type="match status" value="1"/>
</dbReference>
<dbReference type="Pfam" id="PF00145">
    <property type="entry name" value="DNA_methylase"/>
    <property type="match status" value="1"/>
</dbReference>
<gene>
    <name evidence="8" type="primary">dcm</name>
    <name evidence="8" type="ORF">GT464_06655</name>
</gene>
<dbReference type="InterPro" id="IPR029063">
    <property type="entry name" value="SAM-dependent_MTases_sf"/>
</dbReference>
<evidence type="ECO:0000256" key="4">
    <source>
        <dbReference type="ARBA" id="ARBA00022691"/>
    </source>
</evidence>
<dbReference type="GO" id="GO:0009307">
    <property type="term" value="P:DNA restriction-modification system"/>
    <property type="evidence" value="ECO:0007669"/>
    <property type="project" value="UniProtKB-KW"/>
</dbReference>
<feature type="active site" evidence="6">
    <location>
        <position position="82"/>
    </location>
</feature>
<dbReference type="Proteomes" id="UP000469380">
    <property type="component" value="Unassembled WGS sequence"/>
</dbReference>
<dbReference type="InterPro" id="IPR001525">
    <property type="entry name" value="C5_MeTfrase"/>
</dbReference>